<dbReference type="GO" id="GO:1990757">
    <property type="term" value="F:ubiquitin ligase activator activity"/>
    <property type="evidence" value="ECO:0007669"/>
    <property type="project" value="TreeGrafter"/>
</dbReference>
<evidence type="ECO:0000259" key="8">
    <source>
        <dbReference type="Pfam" id="PF24807"/>
    </source>
</evidence>
<dbReference type="GO" id="GO:0031145">
    <property type="term" value="P:anaphase-promoting complex-dependent catabolic process"/>
    <property type="evidence" value="ECO:0007669"/>
    <property type="project" value="TreeGrafter"/>
</dbReference>
<dbReference type="Pfam" id="PF01249">
    <property type="entry name" value="Ribosomal_S21e"/>
    <property type="match status" value="1"/>
</dbReference>
<accession>A0AA88XU88</accession>
<dbReference type="PROSITE" id="PS50082">
    <property type="entry name" value="WD_REPEATS_2"/>
    <property type="match status" value="1"/>
</dbReference>
<dbReference type="EMBL" id="VSWD01000010">
    <property type="protein sequence ID" value="KAK3092000.1"/>
    <property type="molecule type" value="Genomic_DNA"/>
</dbReference>
<feature type="domain" description="CDC20/Fizzy WD40" evidence="8">
    <location>
        <begin position="129"/>
        <end position="431"/>
    </location>
</feature>
<sequence>MTGSNTTYAICGNIRRMGESDDSLIRLSKRDNIIAKIMSPVECTSETQPRQNRDIHSVLYNKFLDGALNTPKSQRILPLVNSNNDSGYNSPDCSPSKSPLCTGGIQSVFDSPKKCHSRPVQKFPKVVFDVPALRDDFYTNVFHWGASNKIAIALDKAAYTWNADTRACSRLELPYQERGNVYISSLCWDSEGETLAIANNKGTVSMCTEDRVLKDIELRKKATICVMKWEGNILYSGTDQGEIYFYDTRCQHIQLRVSVGHRDMCGMQLLTGSPYMATGSDDGCVLIWDNRSRECVREIDAHTGCSKALAWCPWRSSFLATGGGACDRYIRIWQVHTGEKVAEVYTKAQVCGLLWSEAYHELASSLASTPEYTINDIVLWRMNSLTFEPQAILQRHLDRPLHMDLSPDKTTIGTCFIFMPDAGADEALCLWDCFPSQRRESVDSRDVSPLCLDRSIR</sequence>
<keyword evidence="4" id="KW-0677">Repeat</keyword>
<keyword evidence="6" id="KW-0687">Ribonucleoprotein</keyword>
<evidence type="ECO:0000313" key="9">
    <source>
        <dbReference type="EMBL" id="KAK3092000.1"/>
    </source>
</evidence>
<dbReference type="GO" id="GO:1990904">
    <property type="term" value="C:ribonucleoprotein complex"/>
    <property type="evidence" value="ECO:0007669"/>
    <property type="project" value="UniProtKB-KW"/>
</dbReference>
<dbReference type="InterPro" id="IPR001680">
    <property type="entry name" value="WD40_rpt"/>
</dbReference>
<dbReference type="Proteomes" id="UP001186944">
    <property type="component" value="Unassembled WGS sequence"/>
</dbReference>
<keyword evidence="3 7" id="KW-0853">WD repeat</keyword>
<dbReference type="GO" id="GO:0005680">
    <property type="term" value="C:anaphase-promoting complex"/>
    <property type="evidence" value="ECO:0007669"/>
    <property type="project" value="TreeGrafter"/>
</dbReference>
<name>A0AA88XU88_PINIB</name>
<dbReference type="Pfam" id="PF24807">
    <property type="entry name" value="WD40_CDC20-Fz"/>
    <property type="match status" value="1"/>
</dbReference>
<dbReference type="GO" id="GO:0003735">
    <property type="term" value="F:structural constituent of ribosome"/>
    <property type="evidence" value="ECO:0007669"/>
    <property type="project" value="InterPro"/>
</dbReference>
<dbReference type="Gene3D" id="3.30.1230.20">
    <property type="match status" value="1"/>
</dbReference>
<comment type="similarity">
    <text evidence="2">Belongs to the eukaryotic ribosomal protein eS21 family.</text>
</comment>
<dbReference type="InterPro" id="IPR015943">
    <property type="entry name" value="WD40/YVTN_repeat-like_dom_sf"/>
</dbReference>
<dbReference type="GO" id="GO:0006412">
    <property type="term" value="P:translation"/>
    <property type="evidence" value="ECO:0007669"/>
    <property type="project" value="InterPro"/>
</dbReference>
<keyword evidence="10" id="KW-1185">Reference proteome</keyword>
<evidence type="ECO:0000313" key="10">
    <source>
        <dbReference type="Proteomes" id="UP001186944"/>
    </source>
</evidence>
<keyword evidence="5" id="KW-0689">Ribosomal protein</keyword>
<dbReference type="AlphaFoldDB" id="A0AA88XU88"/>
<dbReference type="InterPro" id="IPR036322">
    <property type="entry name" value="WD40_repeat_dom_sf"/>
</dbReference>
<reference evidence="9" key="1">
    <citation type="submission" date="2019-08" db="EMBL/GenBank/DDBJ databases">
        <title>The improved chromosome-level genome for the pearl oyster Pinctada fucata martensii using PacBio sequencing and Hi-C.</title>
        <authorList>
            <person name="Zheng Z."/>
        </authorList>
    </citation>
    <scope>NUCLEOTIDE SEQUENCE</scope>
    <source>
        <strain evidence="9">ZZ-2019</strain>
        <tissue evidence="9">Adductor muscle</tissue>
    </source>
</reference>
<feature type="repeat" description="WD" evidence="7">
    <location>
        <begin position="275"/>
        <end position="298"/>
    </location>
</feature>
<organism evidence="9 10">
    <name type="scientific">Pinctada imbricata</name>
    <name type="common">Atlantic pearl-oyster</name>
    <name type="synonym">Pinctada martensii</name>
    <dbReference type="NCBI Taxonomy" id="66713"/>
    <lineage>
        <taxon>Eukaryota</taxon>
        <taxon>Metazoa</taxon>
        <taxon>Spiralia</taxon>
        <taxon>Lophotrochozoa</taxon>
        <taxon>Mollusca</taxon>
        <taxon>Bivalvia</taxon>
        <taxon>Autobranchia</taxon>
        <taxon>Pteriomorphia</taxon>
        <taxon>Pterioida</taxon>
        <taxon>Pterioidea</taxon>
        <taxon>Pteriidae</taxon>
        <taxon>Pinctada</taxon>
    </lineage>
</organism>
<evidence type="ECO:0000256" key="3">
    <source>
        <dbReference type="ARBA" id="ARBA00022574"/>
    </source>
</evidence>
<dbReference type="SMART" id="SM00320">
    <property type="entry name" value="WD40"/>
    <property type="match status" value="5"/>
</dbReference>
<gene>
    <name evidence="9" type="ORF">FSP39_024352</name>
</gene>
<evidence type="ECO:0000256" key="2">
    <source>
        <dbReference type="ARBA" id="ARBA00010228"/>
    </source>
</evidence>
<dbReference type="PANTHER" id="PTHR19918:SF52">
    <property type="entry name" value="PROTEIN CORTEX"/>
    <property type="match status" value="1"/>
</dbReference>
<dbReference type="InterPro" id="IPR056150">
    <property type="entry name" value="WD40_CDC20-Fz"/>
</dbReference>
<dbReference type="GO" id="GO:0005840">
    <property type="term" value="C:ribosome"/>
    <property type="evidence" value="ECO:0007669"/>
    <property type="project" value="UniProtKB-KW"/>
</dbReference>
<evidence type="ECO:0000256" key="7">
    <source>
        <dbReference type="PROSITE-ProRule" id="PRU00221"/>
    </source>
</evidence>
<dbReference type="PANTHER" id="PTHR19918">
    <property type="entry name" value="CELL DIVISION CYCLE 20 CDC20 FIZZY -RELATED"/>
    <property type="match status" value="1"/>
</dbReference>
<dbReference type="Gene3D" id="2.130.10.10">
    <property type="entry name" value="YVTN repeat-like/Quinoprotein amine dehydrogenase"/>
    <property type="match status" value="1"/>
</dbReference>
<dbReference type="GO" id="GO:1905786">
    <property type="term" value="P:positive regulation of anaphase-promoting complex-dependent catabolic process"/>
    <property type="evidence" value="ECO:0007669"/>
    <property type="project" value="TreeGrafter"/>
</dbReference>
<evidence type="ECO:0000256" key="5">
    <source>
        <dbReference type="ARBA" id="ARBA00022980"/>
    </source>
</evidence>
<comment type="caution">
    <text evidence="9">The sequence shown here is derived from an EMBL/GenBank/DDBJ whole genome shotgun (WGS) entry which is preliminary data.</text>
</comment>
<evidence type="ECO:0000256" key="4">
    <source>
        <dbReference type="ARBA" id="ARBA00022737"/>
    </source>
</evidence>
<comment type="similarity">
    <text evidence="1">Belongs to the WD repeat CDC20/Fizzy family.</text>
</comment>
<dbReference type="InterPro" id="IPR001931">
    <property type="entry name" value="Ribosomal_eS21"/>
</dbReference>
<dbReference type="SUPFAM" id="SSF50978">
    <property type="entry name" value="WD40 repeat-like"/>
    <property type="match status" value="1"/>
</dbReference>
<protein>
    <recommendedName>
        <fullName evidence="8">CDC20/Fizzy WD40 domain-containing protein</fullName>
    </recommendedName>
</protein>
<dbReference type="InterPro" id="IPR038579">
    <property type="entry name" value="Ribosomal_eS21_sf"/>
</dbReference>
<evidence type="ECO:0000256" key="6">
    <source>
        <dbReference type="ARBA" id="ARBA00023274"/>
    </source>
</evidence>
<dbReference type="GO" id="GO:0010997">
    <property type="term" value="F:anaphase-promoting complex binding"/>
    <property type="evidence" value="ECO:0007669"/>
    <property type="project" value="InterPro"/>
</dbReference>
<dbReference type="InterPro" id="IPR033010">
    <property type="entry name" value="Cdc20/Fizzy"/>
</dbReference>
<proteinExistence type="inferred from homology"/>
<evidence type="ECO:0000256" key="1">
    <source>
        <dbReference type="ARBA" id="ARBA00006445"/>
    </source>
</evidence>